<dbReference type="Proteomes" id="UP001165367">
    <property type="component" value="Unassembled WGS sequence"/>
</dbReference>
<sequence>MKNINRNEFLKTSMKASALVALAQFGSPLLSFAQSTGQGGDVDTAFMDSLVAANDTRVGTILQAGRVGAGRALGQDFAFIASAFASPGSKYYHDAKVVDHLQKLTNTLLEHQSEDGTLNAGNLESPPDTAFLMESLTCGAYILQKDNSASMKEINGQIKKFSQKVGEALIHGGVHTPNHRWVVCQVLARLNELYPDKRYLTRIEDWLGEGVFQDKDGHYPERSQNYADVENNSMITLGRLLNRPAMFDYARKNLDMAYYYMDPNGDLTVNDSRRQDQWSSKSIMAFYLHYRYLAIKQNNGMFAAVAKFIETLPGFDKDIINNRIYDFLENPVLQQQLPKATELPVNFEKLFTTSSLLRIRRNDTTVTLFGGCDLPTIIASGRSNSPNFFAYRKGKAILKYMRLSSSFFSMGYFYSDGMKKEGNKYVLYRKLTAPYYQPLPKDKRKKDGDYKLSPSIDDRFWNKMDFSNRPVSNVKSLESKVTLTENNGAVQLDFEVTGPEGVSVTIELCFNEGGKLSGVTTAPENQNASPYESNYGRNTANTPGEPNSFLTTGEGSYEFGNDKITFGPGTGSVRAVRGLEGERYSTHFGSLRTKGMYVYLTGNTPFKHTLKLS</sequence>
<feature type="signal peptide" evidence="2">
    <location>
        <begin position="1"/>
        <end position="33"/>
    </location>
</feature>
<feature type="region of interest" description="Disordered" evidence="1">
    <location>
        <begin position="520"/>
        <end position="551"/>
    </location>
</feature>
<dbReference type="RefSeq" id="WP_237868465.1">
    <property type="nucleotide sequence ID" value="NZ_JAKLTR010000002.1"/>
</dbReference>
<evidence type="ECO:0000256" key="2">
    <source>
        <dbReference type="SAM" id="SignalP"/>
    </source>
</evidence>
<name>A0ABS9KLN9_9BACT</name>
<evidence type="ECO:0000313" key="4">
    <source>
        <dbReference type="Proteomes" id="UP001165367"/>
    </source>
</evidence>
<dbReference type="SUPFAM" id="SSF48230">
    <property type="entry name" value="Chondroitin AC/alginate lyase"/>
    <property type="match status" value="1"/>
</dbReference>
<feature type="chain" id="PRO_5045370767" description="Alginate lyase domain-containing protein" evidence="2">
    <location>
        <begin position="34"/>
        <end position="613"/>
    </location>
</feature>
<dbReference type="InterPro" id="IPR008929">
    <property type="entry name" value="Chondroitin_lyas"/>
</dbReference>
<dbReference type="EMBL" id="JAKLTR010000002">
    <property type="protein sequence ID" value="MCG2613236.1"/>
    <property type="molecule type" value="Genomic_DNA"/>
</dbReference>
<comment type="caution">
    <text evidence="3">The sequence shown here is derived from an EMBL/GenBank/DDBJ whole genome shotgun (WGS) entry which is preliminary data.</text>
</comment>
<evidence type="ECO:0008006" key="5">
    <source>
        <dbReference type="Google" id="ProtNLM"/>
    </source>
</evidence>
<dbReference type="PROSITE" id="PS51318">
    <property type="entry name" value="TAT"/>
    <property type="match status" value="1"/>
</dbReference>
<evidence type="ECO:0000256" key="1">
    <source>
        <dbReference type="SAM" id="MobiDB-lite"/>
    </source>
</evidence>
<dbReference type="InterPro" id="IPR006311">
    <property type="entry name" value="TAT_signal"/>
</dbReference>
<proteinExistence type="predicted"/>
<organism evidence="3 4">
    <name type="scientific">Terrimonas ginsenosidimutans</name>
    <dbReference type="NCBI Taxonomy" id="2908004"/>
    <lineage>
        <taxon>Bacteria</taxon>
        <taxon>Pseudomonadati</taxon>
        <taxon>Bacteroidota</taxon>
        <taxon>Chitinophagia</taxon>
        <taxon>Chitinophagales</taxon>
        <taxon>Chitinophagaceae</taxon>
        <taxon>Terrimonas</taxon>
    </lineage>
</organism>
<evidence type="ECO:0000313" key="3">
    <source>
        <dbReference type="EMBL" id="MCG2613236.1"/>
    </source>
</evidence>
<keyword evidence="4" id="KW-1185">Reference proteome</keyword>
<keyword evidence="2" id="KW-0732">Signal</keyword>
<protein>
    <recommendedName>
        <fullName evidence="5">Alginate lyase domain-containing protein</fullName>
    </recommendedName>
</protein>
<accession>A0ABS9KLN9</accession>
<reference evidence="3" key="1">
    <citation type="submission" date="2022-01" db="EMBL/GenBank/DDBJ databases">
        <authorList>
            <person name="Jo J.-H."/>
            <person name="Im W.-T."/>
        </authorList>
    </citation>
    <scope>NUCLEOTIDE SEQUENCE</scope>
    <source>
        <strain evidence="3">NA20</strain>
    </source>
</reference>
<gene>
    <name evidence="3" type="ORF">LZZ85_03055</name>
</gene>